<dbReference type="AlphaFoldDB" id="A0A673CKM0"/>
<evidence type="ECO:0000256" key="1">
    <source>
        <dbReference type="SAM" id="Coils"/>
    </source>
</evidence>
<dbReference type="GO" id="GO:0005815">
    <property type="term" value="C:microtubule organizing center"/>
    <property type="evidence" value="ECO:0007669"/>
    <property type="project" value="TreeGrafter"/>
</dbReference>
<dbReference type="GO" id="GO:0001764">
    <property type="term" value="P:neuron migration"/>
    <property type="evidence" value="ECO:0007669"/>
    <property type="project" value="TreeGrafter"/>
</dbReference>
<keyword evidence="1" id="KW-0175">Coiled coil</keyword>
<organism evidence="3 4">
    <name type="scientific">Sphaeramia orbicularis</name>
    <name type="common">orbiculate cardinalfish</name>
    <dbReference type="NCBI Taxonomy" id="375764"/>
    <lineage>
        <taxon>Eukaryota</taxon>
        <taxon>Metazoa</taxon>
        <taxon>Chordata</taxon>
        <taxon>Craniata</taxon>
        <taxon>Vertebrata</taxon>
        <taxon>Euteleostomi</taxon>
        <taxon>Actinopterygii</taxon>
        <taxon>Neopterygii</taxon>
        <taxon>Teleostei</taxon>
        <taxon>Neoteleostei</taxon>
        <taxon>Acanthomorphata</taxon>
        <taxon>Gobiaria</taxon>
        <taxon>Kurtiformes</taxon>
        <taxon>Apogonoidei</taxon>
        <taxon>Apogonidae</taxon>
        <taxon>Apogoninae</taxon>
        <taxon>Sphaeramia</taxon>
    </lineage>
</organism>
<evidence type="ECO:0000313" key="4">
    <source>
        <dbReference type="Proteomes" id="UP000472271"/>
    </source>
</evidence>
<evidence type="ECO:0000313" key="3">
    <source>
        <dbReference type="Ensembl" id="ENSSORP00005053187.1"/>
    </source>
</evidence>
<feature type="region of interest" description="Disordered" evidence="2">
    <location>
        <begin position="1"/>
        <end position="96"/>
    </location>
</feature>
<feature type="coiled-coil region" evidence="1">
    <location>
        <begin position="504"/>
        <end position="559"/>
    </location>
</feature>
<dbReference type="GO" id="GO:0005874">
    <property type="term" value="C:microtubule"/>
    <property type="evidence" value="ECO:0007669"/>
    <property type="project" value="TreeGrafter"/>
</dbReference>
<gene>
    <name evidence="3" type="primary">disc1</name>
</gene>
<dbReference type="GO" id="GO:0045111">
    <property type="term" value="C:intermediate filament cytoskeleton"/>
    <property type="evidence" value="ECO:0007669"/>
    <property type="project" value="TreeGrafter"/>
</dbReference>
<accession>A0A673CKM0</accession>
<dbReference type="Ensembl" id="ENSSORT00005054442.1">
    <property type="protein sequence ID" value="ENSSORP00005053187.1"/>
    <property type="gene ID" value="ENSSORG00005023934.1"/>
</dbReference>
<protein>
    <recommendedName>
        <fullName evidence="5">DISC1 scaffold protein</fullName>
    </recommendedName>
</protein>
<dbReference type="PANTHER" id="PTHR14332:SF3">
    <property type="entry name" value="DISRUPTED IN SCHIZOPHRENIA 1 PROTEIN"/>
    <property type="match status" value="1"/>
</dbReference>
<feature type="compositionally biased region" description="Basic residues" evidence="2">
    <location>
        <begin position="31"/>
        <end position="40"/>
    </location>
</feature>
<feature type="compositionally biased region" description="Polar residues" evidence="2">
    <location>
        <begin position="78"/>
        <end position="96"/>
    </location>
</feature>
<feature type="region of interest" description="Disordered" evidence="2">
    <location>
        <begin position="590"/>
        <end position="616"/>
    </location>
</feature>
<evidence type="ECO:0000256" key="2">
    <source>
        <dbReference type="SAM" id="MobiDB-lite"/>
    </source>
</evidence>
<feature type="compositionally biased region" description="Low complexity" evidence="2">
    <location>
        <begin position="213"/>
        <end position="229"/>
    </location>
</feature>
<feature type="coiled-coil region" evidence="1">
    <location>
        <begin position="356"/>
        <end position="406"/>
    </location>
</feature>
<evidence type="ECO:0008006" key="5">
    <source>
        <dbReference type="Google" id="ProtNLM"/>
    </source>
</evidence>
<proteinExistence type="predicted"/>
<dbReference type="GO" id="GO:0060271">
    <property type="term" value="P:cilium assembly"/>
    <property type="evidence" value="ECO:0007669"/>
    <property type="project" value="TreeGrafter"/>
</dbReference>
<dbReference type="InterPro" id="IPR026081">
    <property type="entry name" value="DISC1"/>
</dbReference>
<keyword evidence="4" id="KW-1185">Reference proteome</keyword>
<dbReference type="Ensembl" id="ENSSORT00005054443.1">
    <property type="protein sequence ID" value="ENSSORP00005053188.1"/>
    <property type="gene ID" value="ENSSORG00005023934.1"/>
</dbReference>
<reference evidence="3" key="2">
    <citation type="submission" date="2025-05" db="UniProtKB">
        <authorList>
            <consortium name="Ensembl"/>
        </authorList>
    </citation>
    <scope>IDENTIFICATION</scope>
</reference>
<feature type="compositionally biased region" description="Basic and acidic residues" evidence="2">
    <location>
        <begin position="11"/>
        <end position="21"/>
    </location>
</feature>
<feature type="region of interest" description="Disordered" evidence="2">
    <location>
        <begin position="149"/>
        <end position="183"/>
    </location>
</feature>
<name>A0A673CKM0_9TELE</name>
<reference evidence="3" key="1">
    <citation type="submission" date="2019-06" db="EMBL/GenBank/DDBJ databases">
        <authorList>
            <consortium name="Wellcome Sanger Institute Data Sharing"/>
        </authorList>
    </citation>
    <scope>NUCLEOTIDE SEQUENCE [LARGE SCALE GENOMIC DNA]</scope>
</reference>
<feature type="compositionally biased region" description="Polar residues" evidence="2">
    <location>
        <begin position="149"/>
        <end position="166"/>
    </location>
</feature>
<feature type="region of interest" description="Disordered" evidence="2">
    <location>
        <begin position="212"/>
        <end position="237"/>
    </location>
</feature>
<sequence>MFSGLMGLEGPRIRIEPKEGVRASLSGASSGRKRLHRRPGYMRGEPWRTQSSPHGRGEEEDDDEGGGACIRNGKSGRHSNVTENQSMPPTCSSWTPPHSPVNFSAVNGAMTNQTELRLSPAPQSADPGAAFSSSFSFIRQSLIGIQTAATETPSQATKTPHTTPSAAKSPAPTQTPPWSIREEPLPGGRFWRECLWGGATLPDCDSRSEDAELTSSLSVDSDSASSVTSGYESATPASDHGWENLLKKYDGVLQDCLHNNRTHTKIEWMMLKLQRLQQKAVLDDDYDAAERFGKKLEELCVERGALRLGLPSTQPSVAQFLQRLLQVVHGALQRTDCTLHRDVPGPDPEAGDSCRRDRLIHEKQMVEVQIAELQQTLAELTDRGRRLDQEIQREEQRVEAEELEASVLKTCTPDQLRDLSRTLRDLVTSENRTQISVAPPASTVRLQEQEQALNLSIKEATAKVVMSQRLGSSLRRKVSETETQLLALHEAKLAAISGNDFSSAKALKAELKAVYVERDRLEALAKRLHSLSAGSSGDLVSMKEQRRQLRHELDHRTRQHENRLKEKHDQVHRTTGGQITQLWVSWSGPDLGGGPGGVSPVLTRPSTEDAELQRCR</sequence>
<dbReference type="Proteomes" id="UP000472271">
    <property type="component" value="Chromosome 15"/>
</dbReference>
<dbReference type="PANTHER" id="PTHR14332">
    <property type="entry name" value="DISRUPTED IN SCHIZOPHRENIA 1 PROTEIN"/>
    <property type="match status" value="1"/>
</dbReference>